<evidence type="ECO:0000256" key="1">
    <source>
        <dbReference type="SAM" id="MobiDB-lite"/>
    </source>
</evidence>
<dbReference type="PANTHER" id="PTHR46406">
    <property type="entry name" value="NITRIC OXIDE-ASSOCIATED PROTEIN 1"/>
    <property type="match status" value="1"/>
</dbReference>
<evidence type="ECO:0000313" key="4">
    <source>
        <dbReference type="Proteomes" id="UP001460270"/>
    </source>
</evidence>
<protein>
    <recommendedName>
        <fullName evidence="2">NOA1/YqeH-like C-terminal domain-containing protein</fullName>
    </recommendedName>
</protein>
<dbReference type="PANTHER" id="PTHR46406:SF1">
    <property type="entry name" value="NITRIC OXIDE-ASSOCIATED PROTEIN 1"/>
    <property type="match status" value="1"/>
</dbReference>
<comment type="caution">
    <text evidence="3">The sequence shown here is derived from an EMBL/GenBank/DDBJ whole genome shotgun (WGS) entry which is preliminary data.</text>
</comment>
<dbReference type="InterPro" id="IPR048422">
    <property type="entry name" value="NOA1/YqeH-like_C"/>
</dbReference>
<evidence type="ECO:0000259" key="2">
    <source>
        <dbReference type="Pfam" id="PF21516"/>
    </source>
</evidence>
<dbReference type="EMBL" id="JBBPFD010000008">
    <property type="protein sequence ID" value="KAK7916774.1"/>
    <property type="molecule type" value="Genomic_DNA"/>
</dbReference>
<name>A0AAW0P9B5_9GOBI</name>
<keyword evidence="4" id="KW-1185">Reference proteome</keyword>
<organism evidence="3 4">
    <name type="scientific">Mugilogobius chulae</name>
    <name type="common">yellowstripe goby</name>
    <dbReference type="NCBI Taxonomy" id="88201"/>
    <lineage>
        <taxon>Eukaryota</taxon>
        <taxon>Metazoa</taxon>
        <taxon>Chordata</taxon>
        <taxon>Craniata</taxon>
        <taxon>Vertebrata</taxon>
        <taxon>Euteleostomi</taxon>
        <taxon>Actinopterygii</taxon>
        <taxon>Neopterygii</taxon>
        <taxon>Teleostei</taxon>
        <taxon>Neoteleostei</taxon>
        <taxon>Acanthomorphata</taxon>
        <taxon>Gobiaria</taxon>
        <taxon>Gobiiformes</taxon>
        <taxon>Gobioidei</taxon>
        <taxon>Gobiidae</taxon>
        <taxon>Gobionellinae</taxon>
        <taxon>Mugilogobius</taxon>
    </lineage>
</organism>
<proteinExistence type="predicted"/>
<gene>
    <name evidence="3" type="ORF">WMY93_012535</name>
</gene>
<reference evidence="4" key="1">
    <citation type="submission" date="2024-04" db="EMBL/GenBank/DDBJ databases">
        <title>Salinicola lusitanus LLJ914,a marine bacterium isolated from the Okinawa Trough.</title>
        <authorList>
            <person name="Li J."/>
        </authorList>
    </citation>
    <scope>NUCLEOTIDE SEQUENCE [LARGE SCALE GENOMIC DNA]</scope>
</reference>
<dbReference type="Proteomes" id="UP001460270">
    <property type="component" value="Unassembled WGS sequence"/>
</dbReference>
<feature type="compositionally biased region" description="Basic residues" evidence="1">
    <location>
        <begin position="189"/>
        <end position="198"/>
    </location>
</feature>
<feature type="region of interest" description="Disordered" evidence="1">
    <location>
        <begin position="1"/>
        <end position="33"/>
    </location>
</feature>
<evidence type="ECO:0000313" key="3">
    <source>
        <dbReference type="EMBL" id="KAK7916774.1"/>
    </source>
</evidence>
<feature type="compositionally biased region" description="Low complexity" evidence="1">
    <location>
        <begin position="17"/>
        <end position="31"/>
    </location>
</feature>
<sequence>MTRGAEGCQKNAEVSFASSADPEAADGAGDPVCRTGPSFSPRTFVLKPGSSLFVGGLVHIDFINGPMSTWFTVLVSGLIPVHVTSVEKAESVYEKHAGERLLGVPMGGPERMKTFPKLIPMDLQIQGKGFHDAAADIKISSAGWVAVTPPPGDVIDVRVWSPEGGAVTLRTPSLLPRVVMLKGARIKKSAAYKTRKPPTKPLSLSSQSRASKNKGRK</sequence>
<feature type="region of interest" description="Disordered" evidence="1">
    <location>
        <begin position="189"/>
        <end position="217"/>
    </location>
</feature>
<dbReference type="AlphaFoldDB" id="A0AAW0P9B5"/>
<accession>A0AAW0P9B5</accession>
<feature type="domain" description="NOA1/YqeH-like C-terminal" evidence="2">
    <location>
        <begin position="71"/>
        <end position="171"/>
    </location>
</feature>
<dbReference type="InterPro" id="IPR052807">
    <property type="entry name" value="Mito_transl_resp_regulator"/>
</dbReference>
<dbReference type="Pfam" id="PF21516">
    <property type="entry name" value="YqeH-like_C"/>
    <property type="match status" value="1"/>
</dbReference>